<evidence type="ECO:0000313" key="3">
    <source>
        <dbReference type="EMBL" id="GEU41529.1"/>
    </source>
</evidence>
<feature type="domain" description="Reverse transcriptase Ty1/copia-type" evidence="1">
    <location>
        <begin position="825"/>
        <end position="927"/>
    </location>
</feature>
<dbReference type="Pfam" id="PF07727">
    <property type="entry name" value="RVT_2"/>
    <property type="match status" value="1"/>
</dbReference>
<dbReference type="InterPro" id="IPR054722">
    <property type="entry name" value="PolX-like_BBD"/>
</dbReference>
<protein>
    <submittedName>
        <fullName evidence="3">Retrovirus-related Pol polyprotein from transposon TNT 1-94</fullName>
    </submittedName>
</protein>
<name>A0A6L2JXS3_TANCI</name>
<comment type="caution">
    <text evidence="3">The sequence shown here is derived from an EMBL/GenBank/DDBJ whole genome shotgun (WGS) entry which is preliminary data.</text>
</comment>
<feature type="domain" description="Retrovirus-related Pol polyprotein from transposon TNT 1-94-like beta-barrel" evidence="2">
    <location>
        <begin position="740"/>
        <end position="810"/>
    </location>
</feature>
<reference evidence="3" key="1">
    <citation type="journal article" date="2019" name="Sci. Rep.">
        <title>Draft genome of Tanacetum cinerariifolium, the natural source of mosquito coil.</title>
        <authorList>
            <person name="Yamashiro T."/>
            <person name="Shiraishi A."/>
            <person name="Satake H."/>
            <person name="Nakayama K."/>
        </authorList>
    </citation>
    <scope>NUCLEOTIDE SEQUENCE</scope>
</reference>
<dbReference type="InterPro" id="IPR013103">
    <property type="entry name" value="RVT_2"/>
</dbReference>
<sequence>MCDPENYVLPVKINGIVEMVALVDTGARYQAYVVDLLILDIPVDPELPLLLGQPFLRTCGAIIDMRRGTLCIDDGVICHTYFTKPLSKSYVEAFEMEGEDDWLGSFEVGRDEDRNVKYGPVAPSFIDIEDDMQRALTMKAYFNPFKNVIVFKKLVDFLGSLPVQLKNLDWGNEGYGSYKKVDGDGDWHARFEIVTSSGRKFNQAFKTKTTTMKLSRKFKTEDVLSLVSLGKMAKKFKIEEEFLKGFRTPIRALGRKSHKDTLPNPLITEYERRNKRNTITYSLQHVLNANLKWKDLPSVKRYAYCEKLSKLQEMSFGVPWVANWHLFEGCGFKDTLREMMKLEYIYEGDGDVFVDYSWERALLIDNEIYPEWVLEFFSTLYFDKDVDRNNLMKEKCIWFRLCGHEHILTLPEFALVLGLFTEDEVKHRLFEVYFGRLESDDKQFDYKDYWTKVGKPTLTNHKEVLVKEPPMRIVHKVIMGSLVHRVASRKRCQKRDLWMISALEESRGVNLAWIIADHLYKHASGTKENSVICAGHYVTKIACFLGYCVNDEIKKGSYGLGGDDYVTSAMPDFGGSSSGYAVGGSSREAGFNDDDDMDDSFTYIEDNAKLKYGGGKESLPPGRELDWIAARRKALPPDGTTMIQQPSSSSQKNKLEVHHRNVKSLLNKNNVVCACNGYLKRDVLNLDFENVCVTCNECFFSANHDLCVVNYLNDVNKHIMEKSVKKTEKIGWKLTEIVLWYLDFGCSKHMAGQRDKLINFVSKFIGIDGFGNDHFAATMGYGDLHIENIRISRVYYIEGLGQNLFSVRQFCDFDLEVKLDEYGGVLKNKAQLVAKGYCQEKGIDFQESFTPLTRIEAIRIFIAYAAHKNLTVYHMDVKNAFLNGVLYVSQPKGFVDQDHLNHIFILKKALYGLKQAPRACLSFISSHSSSWSYHEVLGALGWLLKEIHVTWAQLEKK</sequence>
<dbReference type="Pfam" id="PF22936">
    <property type="entry name" value="Pol_BBD"/>
    <property type="match status" value="1"/>
</dbReference>
<evidence type="ECO:0000259" key="2">
    <source>
        <dbReference type="Pfam" id="PF22936"/>
    </source>
</evidence>
<accession>A0A6L2JXS3</accession>
<gene>
    <name evidence="3" type="ORF">Tci_013507</name>
</gene>
<organism evidence="3">
    <name type="scientific">Tanacetum cinerariifolium</name>
    <name type="common">Dalmatian daisy</name>
    <name type="synonym">Chrysanthemum cinerariifolium</name>
    <dbReference type="NCBI Taxonomy" id="118510"/>
    <lineage>
        <taxon>Eukaryota</taxon>
        <taxon>Viridiplantae</taxon>
        <taxon>Streptophyta</taxon>
        <taxon>Embryophyta</taxon>
        <taxon>Tracheophyta</taxon>
        <taxon>Spermatophyta</taxon>
        <taxon>Magnoliopsida</taxon>
        <taxon>eudicotyledons</taxon>
        <taxon>Gunneridae</taxon>
        <taxon>Pentapetalae</taxon>
        <taxon>asterids</taxon>
        <taxon>campanulids</taxon>
        <taxon>Asterales</taxon>
        <taxon>Asteraceae</taxon>
        <taxon>Asteroideae</taxon>
        <taxon>Anthemideae</taxon>
        <taxon>Anthemidinae</taxon>
        <taxon>Tanacetum</taxon>
    </lineage>
</organism>
<dbReference type="AlphaFoldDB" id="A0A6L2JXS3"/>
<evidence type="ECO:0000259" key="1">
    <source>
        <dbReference type="Pfam" id="PF07727"/>
    </source>
</evidence>
<proteinExistence type="predicted"/>
<dbReference type="EMBL" id="BKCJ010001450">
    <property type="protein sequence ID" value="GEU41529.1"/>
    <property type="molecule type" value="Genomic_DNA"/>
</dbReference>